<sequence length="367" mass="38877">MLEIDSIAVRYGADVVIDDLSWSVGAQAPAAALLGPSGCGKSTLLRAIAGLEPVVAGRISFDGQDLASVPAHRRDFGVVFQDGQLFDGRSVAANVAYGLKMRRWRRRDIDARVEEMLSLVGLAGLGGRSVREISGGQAQRVALARALAPRPRLLLLDEPLAALDKLLRDRLAVDIAAIVRETRTPTVIVTHDHTEAALMADRVSVMRDGQIVQTDTPAHLWRSPIDEWTARFLGITTILDTTVSGGVADCALGRVVLDVPDGVVRLGLRPESVVAEPISGSEKSVTGDTGAGSTPAEVMHVAVLPGGVRLDVRPHPDVGDEVIAVTSRSDRIAPGDLVCLRLDADRVAVVGPDRAGPDARTDPGVRR</sequence>
<dbReference type="InterPro" id="IPR027417">
    <property type="entry name" value="P-loop_NTPase"/>
</dbReference>
<dbReference type="SUPFAM" id="SSF52540">
    <property type="entry name" value="P-loop containing nucleoside triphosphate hydrolases"/>
    <property type="match status" value="1"/>
</dbReference>
<feature type="domain" description="ABC transporter" evidence="4">
    <location>
        <begin position="2"/>
        <end position="233"/>
    </location>
</feature>
<evidence type="ECO:0000313" key="5">
    <source>
        <dbReference type="EMBL" id="QHN36055.1"/>
    </source>
</evidence>
<gene>
    <name evidence="5" type="ORF">GII31_15440</name>
</gene>
<evidence type="ECO:0000256" key="3">
    <source>
        <dbReference type="ARBA" id="ARBA00022840"/>
    </source>
</evidence>
<dbReference type="PROSITE" id="PS50893">
    <property type="entry name" value="ABC_TRANSPORTER_2"/>
    <property type="match status" value="1"/>
</dbReference>
<dbReference type="Proteomes" id="UP001059836">
    <property type="component" value="Chromosome"/>
</dbReference>
<dbReference type="InterPro" id="IPR017871">
    <property type="entry name" value="ABC_transporter-like_CS"/>
</dbReference>
<evidence type="ECO:0000256" key="1">
    <source>
        <dbReference type="ARBA" id="ARBA00022448"/>
    </source>
</evidence>
<keyword evidence="2" id="KW-0547">Nucleotide-binding</keyword>
<dbReference type="InterPro" id="IPR003439">
    <property type="entry name" value="ABC_transporter-like_ATP-bd"/>
</dbReference>
<dbReference type="Pfam" id="PF00005">
    <property type="entry name" value="ABC_tran"/>
    <property type="match status" value="1"/>
</dbReference>
<reference evidence="5" key="1">
    <citation type="journal article" date="2021" name="Nat. Microbiol.">
        <title>Cocultivation of an ultrasmall environmental parasitic bacterium with lytic ability against bacteria associated with wastewater foams.</title>
        <authorList>
            <person name="Batinovic S."/>
            <person name="Rose J.J.A."/>
            <person name="Ratcliffe J."/>
            <person name="Seviour R.J."/>
            <person name="Petrovski S."/>
        </authorList>
    </citation>
    <scope>NUCLEOTIDE SEQUENCE</scope>
    <source>
        <strain evidence="5">CON9</strain>
    </source>
</reference>
<dbReference type="InterPro" id="IPR050093">
    <property type="entry name" value="ABC_SmlMolc_Importer"/>
</dbReference>
<accession>A0ABX6ILE5</accession>
<evidence type="ECO:0000313" key="6">
    <source>
        <dbReference type="Proteomes" id="UP001059836"/>
    </source>
</evidence>
<name>A0ABX6ILE5_9ACTN</name>
<dbReference type="RefSeq" id="WP_213244306.1">
    <property type="nucleotide sequence ID" value="NZ_CP045806.1"/>
</dbReference>
<proteinExistence type="predicted"/>
<dbReference type="InterPro" id="IPR008995">
    <property type="entry name" value="Mo/tungstate-bd_C_term_dom"/>
</dbReference>
<dbReference type="PANTHER" id="PTHR42781">
    <property type="entry name" value="SPERMIDINE/PUTRESCINE IMPORT ATP-BINDING PROTEIN POTA"/>
    <property type="match status" value="1"/>
</dbReference>
<evidence type="ECO:0000259" key="4">
    <source>
        <dbReference type="PROSITE" id="PS50893"/>
    </source>
</evidence>
<evidence type="ECO:0000256" key="2">
    <source>
        <dbReference type="ARBA" id="ARBA00022741"/>
    </source>
</evidence>
<dbReference type="PROSITE" id="PS00211">
    <property type="entry name" value="ABC_TRANSPORTER_1"/>
    <property type="match status" value="1"/>
</dbReference>
<keyword evidence="3 5" id="KW-0067">ATP-binding</keyword>
<organism evidence="5 6">
    <name type="scientific">Gordonia pseudamarae</name>
    <dbReference type="NCBI Taxonomy" id="2831662"/>
    <lineage>
        <taxon>Bacteria</taxon>
        <taxon>Bacillati</taxon>
        <taxon>Actinomycetota</taxon>
        <taxon>Actinomycetes</taxon>
        <taxon>Mycobacteriales</taxon>
        <taxon>Gordoniaceae</taxon>
        <taxon>Gordonia</taxon>
    </lineage>
</organism>
<dbReference type="SUPFAM" id="SSF50331">
    <property type="entry name" value="MOP-like"/>
    <property type="match status" value="1"/>
</dbReference>
<dbReference type="GO" id="GO:0005524">
    <property type="term" value="F:ATP binding"/>
    <property type="evidence" value="ECO:0007669"/>
    <property type="project" value="UniProtKB-KW"/>
</dbReference>
<dbReference type="EMBL" id="CP045809">
    <property type="protein sequence ID" value="QHN36055.1"/>
    <property type="molecule type" value="Genomic_DNA"/>
</dbReference>
<protein>
    <submittedName>
        <fullName evidence="5">ATP-binding cassette domain-containing protein</fullName>
    </submittedName>
</protein>
<keyword evidence="6" id="KW-1185">Reference proteome</keyword>
<dbReference type="InterPro" id="IPR003593">
    <property type="entry name" value="AAA+_ATPase"/>
</dbReference>
<keyword evidence="1" id="KW-0813">Transport</keyword>
<dbReference type="SMART" id="SM00382">
    <property type="entry name" value="AAA"/>
    <property type="match status" value="1"/>
</dbReference>
<dbReference type="PANTHER" id="PTHR42781:SF4">
    <property type="entry name" value="SPERMIDINE_PUTRESCINE IMPORT ATP-BINDING PROTEIN POTA"/>
    <property type="match status" value="1"/>
</dbReference>
<dbReference type="Gene3D" id="3.40.50.300">
    <property type="entry name" value="P-loop containing nucleotide triphosphate hydrolases"/>
    <property type="match status" value="1"/>
</dbReference>